<feature type="zinc finger region" description="TRAF-type" evidence="4">
    <location>
        <begin position="187"/>
        <end position="243"/>
    </location>
</feature>
<dbReference type="InterPro" id="IPR001293">
    <property type="entry name" value="Znf_TRAF"/>
</dbReference>
<evidence type="ECO:0000256" key="4">
    <source>
        <dbReference type="PROSITE-ProRule" id="PRU00207"/>
    </source>
</evidence>
<dbReference type="GO" id="GO:0004842">
    <property type="term" value="F:ubiquitin-protein transferase activity"/>
    <property type="evidence" value="ECO:0007669"/>
    <property type="project" value="InterPro"/>
</dbReference>
<dbReference type="PANTHER" id="PTHR10131">
    <property type="entry name" value="TNF RECEPTOR ASSOCIATED FACTOR"/>
    <property type="match status" value="1"/>
</dbReference>
<evidence type="ECO:0000313" key="8">
    <source>
        <dbReference type="EMBL" id="CAE0808941.1"/>
    </source>
</evidence>
<organism evidence="8">
    <name type="scientific">Eutreptiella gymnastica</name>
    <dbReference type="NCBI Taxonomy" id="73025"/>
    <lineage>
        <taxon>Eukaryota</taxon>
        <taxon>Discoba</taxon>
        <taxon>Euglenozoa</taxon>
        <taxon>Euglenida</taxon>
        <taxon>Spirocuta</taxon>
        <taxon>Euglenophyceae</taxon>
        <taxon>Eutreptiales</taxon>
        <taxon>Eutreptiaceae</taxon>
        <taxon>Eutreptiella</taxon>
    </lineage>
</organism>
<feature type="domain" description="TRAF-type" evidence="7">
    <location>
        <begin position="134"/>
        <end position="185"/>
    </location>
</feature>
<keyword evidence="5" id="KW-0175">Coiled coil</keyword>
<dbReference type="SMART" id="SM00504">
    <property type="entry name" value="Ubox"/>
    <property type="match status" value="1"/>
</dbReference>
<feature type="coiled-coil region" evidence="5">
    <location>
        <begin position="259"/>
        <end position="307"/>
    </location>
</feature>
<dbReference type="GO" id="GO:0008270">
    <property type="term" value="F:zinc ion binding"/>
    <property type="evidence" value="ECO:0007669"/>
    <property type="project" value="UniProtKB-KW"/>
</dbReference>
<reference evidence="8" key="1">
    <citation type="submission" date="2021-01" db="EMBL/GenBank/DDBJ databases">
        <authorList>
            <person name="Corre E."/>
            <person name="Pelletier E."/>
            <person name="Niang G."/>
            <person name="Scheremetjew M."/>
            <person name="Finn R."/>
            <person name="Kale V."/>
            <person name="Holt S."/>
            <person name="Cochrane G."/>
            <person name="Meng A."/>
            <person name="Brown T."/>
            <person name="Cohen L."/>
        </authorList>
    </citation>
    <scope>NUCLEOTIDE SEQUENCE</scope>
    <source>
        <strain evidence="8">CCMP1594</strain>
    </source>
</reference>
<dbReference type="PANTHER" id="PTHR10131:SF157">
    <property type="entry name" value="RECEPTOR-ASSOCIATED FACTOR, PUTATIVE-RELATED"/>
    <property type="match status" value="1"/>
</dbReference>
<evidence type="ECO:0008006" key="9">
    <source>
        <dbReference type="Google" id="ProtNLM"/>
    </source>
</evidence>
<feature type="domain" description="RING-type" evidence="6">
    <location>
        <begin position="18"/>
        <end position="57"/>
    </location>
</feature>
<dbReference type="Pfam" id="PF13923">
    <property type="entry name" value="zf-C3HC4_2"/>
    <property type="match status" value="1"/>
</dbReference>
<evidence type="ECO:0000256" key="1">
    <source>
        <dbReference type="ARBA" id="ARBA00022723"/>
    </source>
</evidence>
<dbReference type="Gene3D" id="3.30.40.10">
    <property type="entry name" value="Zinc/RING finger domain, C3HC4 (zinc finger)"/>
    <property type="match status" value="3"/>
</dbReference>
<keyword evidence="1 4" id="KW-0479">Metal-binding</keyword>
<gene>
    <name evidence="8" type="ORF">EGYM00163_LOCUS20072</name>
</gene>
<sequence>MGFDPQLFAVKPCSEFLCTVCSEVLDKPMCVCQEGHTFCKACISRWLEKQQTCPTCRCAISQASLRPSRIVETLIGALDVCCHHSAKPNDDDGAHSSVCDSTSGQACAEEPAAKRQRMDNGCSWMGALRDLDGHLQSCGFVPDPCPLGCGASVQRRKLEEHSMCCPKRRVECEHCHEGMPYESLEEHVAQLCPMYLVPCTQKCGQTMPRKQLSAHLSADCPLQPVDCLFMAQGCTVRPRRQSLLQHLSNSAVEHSMLSAERLQELMTDMMGRIDALSKRNAELEESMTELRKSHKHLRNSHKELERLLTESARSDTFNVTWRITGVKGLVDAKQCIYSETLPIASACGGMYLTLSFQTDEDNIEWIGCYLSHTADCGKTHKIAGSSISFVLQSGNITETFDDGTKISGPGEGWSDFCKVAWLLEDDGWRLSGDDELQVELKLRLDDRHYHVNTYLPI</sequence>
<keyword evidence="2 4" id="KW-0863">Zinc-finger</keyword>
<dbReference type="InterPro" id="IPR013083">
    <property type="entry name" value="Znf_RING/FYVE/PHD"/>
</dbReference>
<dbReference type="PROSITE" id="PS50089">
    <property type="entry name" value="ZF_RING_2"/>
    <property type="match status" value="1"/>
</dbReference>
<dbReference type="GO" id="GO:0043122">
    <property type="term" value="P:regulation of canonical NF-kappaB signal transduction"/>
    <property type="evidence" value="ECO:0007669"/>
    <property type="project" value="TreeGrafter"/>
</dbReference>
<protein>
    <recommendedName>
        <fullName evidence="9">RING-type domain-containing protein</fullName>
    </recommendedName>
</protein>
<evidence type="ECO:0000256" key="3">
    <source>
        <dbReference type="ARBA" id="ARBA00022833"/>
    </source>
</evidence>
<evidence type="ECO:0000259" key="6">
    <source>
        <dbReference type="PROSITE" id="PS50089"/>
    </source>
</evidence>
<evidence type="ECO:0000259" key="7">
    <source>
        <dbReference type="PROSITE" id="PS50145"/>
    </source>
</evidence>
<dbReference type="GO" id="GO:0016567">
    <property type="term" value="P:protein ubiquitination"/>
    <property type="evidence" value="ECO:0007669"/>
    <property type="project" value="InterPro"/>
</dbReference>
<feature type="zinc finger region" description="TRAF-type" evidence="4">
    <location>
        <begin position="134"/>
        <end position="185"/>
    </location>
</feature>
<name>A0A7S4CWR3_9EUGL</name>
<evidence type="ECO:0000256" key="2">
    <source>
        <dbReference type="ARBA" id="ARBA00022771"/>
    </source>
</evidence>
<keyword evidence="3 4" id="KW-0862">Zinc</keyword>
<dbReference type="PROSITE" id="PS50145">
    <property type="entry name" value="ZF_TRAF"/>
    <property type="match status" value="2"/>
</dbReference>
<feature type="domain" description="TRAF-type" evidence="7">
    <location>
        <begin position="187"/>
        <end position="243"/>
    </location>
</feature>
<dbReference type="Pfam" id="PF02176">
    <property type="entry name" value="zf-TRAF"/>
    <property type="match status" value="2"/>
</dbReference>
<dbReference type="EMBL" id="HBJA01056772">
    <property type="protein sequence ID" value="CAE0808941.1"/>
    <property type="molecule type" value="Transcribed_RNA"/>
</dbReference>
<dbReference type="InterPro" id="IPR001841">
    <property type="entry name" value="Znf_RING"/>
</dbReference>
<accession>A0A7S4CWR3</accession>
<dbReference type="AlphaFoldDB" id="A0A7S4CWR3"/>
<dbReference type="InterPro" id="IPR003613">
    <property type="entry name" value="Ubox_domain"/>
</dbReference>
<dbReference type="SUPFAM" id="SSF49599">
    <property type="entry name" value="TRAF domain-like"/>
    <property type="match status" value="2"/>
</dbReference>
<proteinExistence type="predicted"/>
<dbReference type="SUPFAM" id="SSF57850">
    <property type="entry name" value="RING/U-box"/>
    <property type="match status" value="1"/>
</dbReference>
<evidence type="ECO:0000256" key="5">
    <source>
        <dbReference type="SAM" id="Coils"/>
    </source>
</evidence>